<dbReference type="EMBL" id="JAQPOK010000100">
    <property type="protein sequence ID" value="MDJ1179976.1"/>
    <property type="molecule type" value="Genomic_DNA"/>
</dbReference>
<keyword evidence="2" id="KW-1185">Reference proteome</keyword>
<organism evidence="1 2">
    <name type="scientific">Roseofilum halophilum BLCC-M91</name>
    <dbReference type="NCBI Taxonomy" id="3022259"/>
    <lineage>
        <taxon>Bacteria</taxon>
        <taxon>Bacillati</taxon>
        <taxon>Cyanobacteriota</taxon>
        <taxon>Cyanophyceae</taxon>
        <taxon>Desertifilales</taxon>
        <taxon>Desertifilaceae</taxon>
        <taxon>Roseofilum</taxon>
        <taxon>Roseofilum halophilum</taxon>
    </lineage>
</organism>
<accession>A0ABT7BNC2</accession>
<evidence type="ECO:0000313" key="2">
    <source>
        <dbReference type="Proteomes" id="UP001231370"/>
    </source>
</evidence>
<protein>
    <recommendedName>
        <fullName evidence="3">DUF2281 domain-containing protein</fullName>
    </recommendedName>
</protein>
<reference evidence="1 2" key="1">
    <citation type="submission" date="2023-01" db="EMBL/GenBank/DDBJ databases">
        <title>Novel diversity within Roseofilum (Cyanobacteria; Desertifilaceae) from marine benthic mats with descriptions of four novel species.</title>
        <authorList>
            <person name="Wang Y."/>
            <person name="Berthold D.E."/>
            <person name="Hu J."/>
            <person name="Lefler F.W."/>
            <person name="Laughinghouse H.D. IV."/>
        </authorList>
    </citation>
    <scope>NUCLEOTIDE SEQUENCE [LARGE SCALE GENOMIC DNA]</scope>
    <source>
        <strain evidence="1 2">BLCC-M91</strain>
    </source>
</reference>
<sequence>MNSVNLRQKIAIQLNQLSPDRLALVSDFIESIQALENSEPSSFQKLPPIKRGKTAADLVKFAATWQGDDLEECLNIVYKNRSPAQF</sequence>
<dbReference type="RefSeq" id="WP_283763279.1">
    <property type="nucleotide sequence ID" value="NZ_JAQPOK010000100.1"/>
</dbReference>
<proteinExistence type="predicted"/>
<comment type="caution">
    <text evidence="1">The sequence shown here is derived from an EMBL/GenBank/DDBJ whole genome shotgun (WGS) entry which is preliminary data.</text>
</comment>
<gene>
    <name evidence="1" type="ORF">PJF56_13995</name>
</gene>
<dbReference type="Proteomes" id="UP001231370">
    <property type="component" value="Unassembled WGS sequence"/>
</dbReference>
<evidence type="ECO:0008006" key="3">
    <source>
        <dbReference type="Google" id="ProtNLM"/>
    </source>
</evidence>
<name>A0ABT7BNC2_9CYAN</name>
<evidence type="ECO:0000313" key="1">
    <source>
        <dbReference type="EMBL" id="MDJ1179976.1"/>
    </source>
</evidence>